<dbReference type="RefSeq" id="WP_349658402.1">
    <property type="nucleotide sequence ID" value="NZ_JBEGDG010000002.1"/>
</dbReference>
<accession>A0ABV1MQT4</accession>
<keyword evidence="2" id="KW-1185">Reference proteome</keyword>
<proteinExistence type="predicted"/>
<sequence>MNRINWSERSAIVKGKGDKIIKICAPIEVIQSLMEHEKSKTTWKT</sequence>
<evidence type="ECO:0000313" key="1">
    <source>
        <dbReference type="EMBL" id="MEQ6353628.1"/>
    </source>
</evidence>
<organism evidence="1 2">
    <name type="scientific">Lysinibacillus zambalensis</name>
    <dbReference type="NCBI Taxonomy" id="3160866"/>
    <lineage>
        <taxon>Bacteria</taxon>
        <taxon>Bacillati</taxon>
        <taxon>Bacillota</taxon>
        <taxon>Bacilli</taxon>
        <taxon>Bacillales</taxon>
        <taxon>Bacillaceae</taxon>
        <taxon>Lysinibacillus</taxon>
    </lineage>
</organism>
<protein>
    <submittedName>
        <fullName evidence="1">Uncharacterized protein</fullName>
    </submittedName>
</protein>
<comment type="caution">
    <text evidence="1">The sequence shown here is derived from an EMBL/GenBank/DDBJ whole genome shotgun (WGS) entry which is preliminary data.</text>
</comment>
<dbReference type="Proteomes" id="UP001478862">
    <property type="component" value="Unassembled WGS sequence"/>
</dbReference>
<reference evidence="1 2" key="1">
    <citation type="submission" date="2024-06" db="EMBL/GenBank/DDBJ databases">
        <title>Lysinibacillus zambalefons sp. nov., a Novel Firmicute Isolated from the Poon Bato Zambales Hyperalkaline Spring.</title>
        <authorList>
            <person name="Aja J.A."/>
            <person name="Lazaro J.E.H."/>
            <person name="Llorin L.D."/>
            <person name="Lim K.R."/>
            <person name="Teodosio J."/>
            <person name="Dalisay D.S."/>
        </authorList>
    </citation>
    <scope>NUCLEOTIDE SEQUENCE [LARGE SCALE GENOMIC DNA]</scope>
    <source>
        <strain evidence="1 2">M3</strain>
    </source>
</reference>
<evidence type="ECO:0000313" key="2">
    <source>
        <dbReference type="Proteomes" id="UP001478862"/>
    </source>
</evidence>
<name>A0ABV1MQT4_9BACI</name>
<gene>
    <name evidence="1" type="ORF">ABNX05_03265</name>
</gene>
<dbReference type="EMBL" id="JBEGDG010000002">
    <property type="protein sequence ID" value="MEQ6353628.1"/>
    <property type="molecule type" value="Genomic_DNA"/>
</dbReference>